<dbReference type="EMBL" id="BPLQ01012256">
    <property type="protein sequence ID" value="GIY64029.1"/>
    <property type="molecule type" value="Genomic_DNA"/>
</dbReference>
<organism evidence="2 3">
    <name type="scientific">Caerostris darwini</name>
    <dbReference type="NCBI Taxonomy" id="1538125"/>
    <lineage>
        <taxon>Eukaryota</taxon>
        <taxon>Metazoa</taxon>
        <taxon>Ecdysozoa</taxon>
        <taxon>Arthropoda</taxon>
        <taxon>Chelicerata</taxon>
        <taxon>Arachnida</taxon>
        <taxon>Araneae</taxon>
        <taxon>Araneomorphae</taxon>
        <taxon>Entelegynae</taxon>
        <taxon>Araneoidea</taxon>
        <taxon>Araneidae</taxon>
        <taxon>Caerostris</taxon>
    </lineage>
</organism>
<name>A0AAV4V1Z4_9ARAC</name>
<dbReference type="Proteomes" id="UP001054837">
    <property type="component" value="Unassembled WGS sequence"/>
</dbReference>
<protein>
    <submittedName>
        <fullName evidence="2">Uncharacterized protein</fullName>
    </submittedName>
</protein>
<evidence type="ECO:0000313" key="3">
    <source>
        <dbReference type="Proteomes" id="UP001054837"/>
    </source>
</evidence>
<comment type="caution">
    <text evidence="2">The sequence shown here is derived from an EMBL/GenBank/DDBJ whole genome shotgun (WGS) entry which is preliminary data.</text>
</comment>
<proteinExistence type="predicted"/>
<accession>A0AAV4V1Z4</accession>
<gene>
    <name evidence="2" type="ORF">CDAR_465201</name>
</gene>
<evidence type="ECO:0000313" key="2">
    <source>
        <dbReference type="EMBL" id="GIY64029.1"/>
    </source>
</evidence>
<feature type="region of interest" description="Disordered" evidence="1">
    <location>
        <begin position="18"/>
        <end position="37"/>
    </location>
</feature>
<keyword evidence="3" id="KW-1185">Reference proteome</keyword>
<sequence>MESIIENNRSQISKQFTVISGQGNHSKDSKLKNLPSDSFKNPDIPNFLRTLAGINRMNKSSSTSVDIIALQEYLRPSDATKIIASTEGID</sequence>
<reference evidence="2 3" key="1">
    <citation type="submission" date="2021-06" db="EMBL/GenBank/DDBJ databases">
        <title>Caerostris darwini draft genome.</title>
        <authorList>
            <person name="Kono N."/>
            <person name="Arakawa K."/>
        </authorList>
    </citation>
    <scope>NUCLEOTIDE SEQUENCE [LARGE SCALE GENOMIC DNA]</scope>
</reference>
<dbReference type="AlphaFoldDB" id="A0AAV4V1Z4"/>
<evidence type="ECO:0000256" key="1">
    <source>
        <dbReference type="SAM" id="MobiDB-lite"/>
    </source>
</evidence>